<sequence>MEIENRKTHITWWDSNSGPSDCKSKSVEGRGYRRADDKLHEAGFDAYVTGLCFLAMHQHLARMRGDQPQRLPDPDCAALKPFLNKLFLAKTAYQDSPYINLTGADPTPSRDHVFYLTFPKEWQRNDINDLFSTYGPVTVQFLDETSALVALTRRDQIHSIRDFFEHTHISLTPFALYKAHGPRVRICCFFLLIEIKKCETSVLLDTMFYIYAKF</sequence>
<proteinExistence type="predicted"/>
<dbReference type="GO" id="GO:1990432">
    <property type="term" value="P:siRNA 3'-end processing"/>
    <property type="evidence" value="ECO:0007669"/>
    <property type="project" value="TreeGrafter"/>
</dbReference>
<organism evidence="2 3">
    <name type="scientific">Papilio machaon</name>
    <name type="common">Old World swallowtail butterfly</name>
    <dbReference type="NCBI Taxonomy" id="76193"/>
    <lineage>
        <taxon>Eukaryota</taxon>
        <taxon>Metazoa</taxon>
        <taxon>Ecdysozoa</taxon>
        <taxon>Arthropoda</taxon>
        <taxon>Hexapoda</taxon>
        <taxon>Insecta</taxon>
        <taxon>Pterygota</taxon>
        <taxon>Neoptera</taxon>
        <taxon>Endopterygota</taxon>
        <taxon>Lepidoptera</taxon>
        <taxon>Glossata</taxon>
        <taxon>Ditrysia</taxon>
        <taxon>Papilionoidea</taxon>
        <taxon>Papilionidae</taxon>
        <taxon>Papilioninae</taxon>
        <taxon>Papilio</taxon>
    </lineage>
</organism>
<dbReference type="Proteomes" id="UP000053240">
    <property type="component" value="Unassembled WGS sequence"/>
</dbReference>
<dbReference type="GO" id="GO:0000289">
    <property type="term" value="P:nuclear-transcribed mRNA poly(A) tail shortening"/>
    <property type="evidence" value="ECO:0007669"/>
    <property type="project" value="TreeGrafter"/>
</dbReference>
<dbReference type="Pfam" id="PF08675">
    <property type="entry name" value="RNA_bind"/>
    <property type="match status" value="1"/>
</dbReference>
<dbReference type="InterPro" id="IPR012677">
    <property type="entry name" value="Nucleotide-bd_a/b_plait_sf"/>
</dbReference>
<dbReference type="GO" id="GO:0003723">
    <property type="term" value="F:RNA binding"/>
    <property type="evidence" value="ECO:0007669"/>
    <property type="project" value="InterPro"/>
</dbReference>
<dbReference type="InterPro" id="IPR014789">
    <property type="entry name" value="PolyA-riboNase_RNA-binding"/>
</dbReference>
<dbReference type="InterPro" id="IPR035979">
    <property type="entry name" value="RBD_domain_sf"/>
</dbReference>
<dbReference type="GO" id="GO:0004535">
    <property type="term" value="F:poly(A)-specific ribonuclease activity"/>
    <property type="evidence" value="ECO:0007669"/>
    <property type="project" value="InterPro"/>
</dbReference>
<dbReference type="GO" id="GO:0005634">
    <property type="term" value="C:nucleus"/>
    <property type="evidence" value="ECO:0007669"/>
    <property type="project" value="InterPro"/>
</dbReference>
<feature type="domain" description="Poly(A)-specific ribonuclease RNA-binding" evidence="1">
    <location>
        <begin position="103"/>
        <end position="179"/>
    </location>
</feature>
<dbReference type="GO" id="GO:0046872">
    <property type="term" value="F:metal ion binding"/>
    <property type="evidence" value="ECO:0007669"/>
    <property type="project" value="InterPro"/>
</dbReference>
<dbReference type="PANTHER" id="PTHR15092:SF44">
    <property type="entry name" value="POLY(A)-SPECIFIC RIBONUCLEASE PARN"/>
    <property type="match status" value="1"/>
</dbReference>
<evidence type="ECO:0000313" key="2">
    <source>
        <dbReference type="EMBL" id="KPJ21239.1"/>
    </source>
</evidence>
<dbReference type="Gene3D" id="3.30.70.330">
    <property type="match status" value="1"/>
</dbReference>
<evidence type="ECO:0000259" key="1">
    <source>
        <dbReference type="Pfam" id="PF08675"/>
    </source>
</evidence>
<dbReference type="GO" id="GO:0005737">
    <property type="term" value="C:cytoplasm"/>
    <property type="evidence" value="ECO:0007669"/>
    <property type="project" value="InterPro"/>
</dbReference>
<dbReference type="GO" id="GO:1990431">
    <property type="term" value="P:priRNA 3'-end processing"/>
    <property type="evidence" value="ECO:0007669"/>
    <property type="project" value="TreeGrafter"/>
</dbReference>
<name>A0A0N1ICM7_PAPMA</name>
<keyword evidence="3" id="KW-1185">Reference proteome</keyword>
<dbReference type="EMBL" id="LADJ01031226">
    <property type="protein sequence ID" value="KPJ21239.1"/>
    <property type="molecule type" value="Genomic_DNA"/>
</dbReference>
<dbReference type="PANTHER" id="PTHR15092">
    <property type="entry name" value="POLY A -SPECIFIC RIBONUCLEASE/TARGET OF EGR1, MEMBER 1"/>
    <property type="match status" value="1"/>
</dbReference>
<protein>
    <submittedName>
        <fullName evidence="2">Poly(A)-specific ribonuclease PARN</fullName>
    </submittedName>
</protein>
<dbReference type="STRING" id="76193.A0A0N1ICM7"/>
<dbReference type="InterPro" id="IPR051181">
    <property type="entry name" value="CAF1_poly(A)_ribonucleases"/>
</dbReference>
<evidence type="ECO:0000313" key="3">
    <source>
        <dbReference type="Proteomes" id="UP000053240"/>
    </source>
</evidence>
<dbReference type="InParanoid" id="A0A0N1ICM7"/>
<dbReference type="SUPFAM" id="SSF54928">
    <property type="entry name" value="RNA-binding domain, RBD"/>
    <property type="match status" value="1"/>
</dbReference>
<comment type="caution">
    <text evidence="2">The sequence shown here is derived from an EMBL/GenBank/DDBJ whole genome shotgun (WGS) entry which is preliminary data.</text>
</comment>
<gene>
    <name evidence="2" type="ORF">RR48_00585</name>
</gene>
<dbReference type="Gene3D" id="3.30.420.10">
    <property type="entry name" value="Ribonuclease H-like superfamily/Ribonuclease H"/>
    <property type="match status" value="1"/>
</dbReference>
<dbReference type="AlphaFoldDB" id="A0A0N1ICM7"/>
<dbReference type="InterPro" id="IPR036397">
    <property type="entry name" value="RNaseH_sf"/>
</dbReference>
<accession>A0A0N1ICM7</accession>
<reference evidence="2 3" key="1">
    <citation type="journal article" date="2015" name="Nat. Commun.">
        <title>Outbred genome sequencing and CRISPR/Cas9 gene editing in butterflies.</title>
        <authorList>
            <person name="Li X."/>
            <person name="Fan D."/>
            <person name="Zhang W."/>
            <person name="Liu G."/>
            <person name="Zhang L."/>
            <person name="Zhao L."/>
            <person name="Fang X."/>
            <person name="Chen L."/>
            <person name="Dong Y."/>
            <person name="Chen Y."/>
            <person name="Ding Y."/>
            <person name="Zhao R."/>
            <person name="Feng M."/>
            <person name="Zhu Y."/>
            <person name="Feng Y."/>
            <person name="Jiang X."/>
            <person name="Zhu D."/>
            <person name="Xiang H."/>
            <person name="Feng X."/>
            <person name="Li S."/>
            <person name="Wang J."/>
            <person name="Zhang G."/>
            <person name="Kronforst M.R."/>
            <person name="Wang W."/>
        </authorList>
    </citation>
    <scope>NUCLEOTIDE SEQUENCE [LARGE SCALE GENOMIC DNA]</scope>
    <source>
        <strain evidence="2">Ya'a_city_454_Pm</strain>
        <tissue evidence="2">Whole body</tissue>
    </source>
</reference>